<dbReference type="Gene3D" id="1.10.10.10">
    <property type="entry name" value="Winged helix-like DNA-binding domain superfamily/Winged helix DNA-binding domain"/>
    <property type="match status" value="1"/>
</dbReference>
<evidence type="ECO:0000313" key="4">
    <source>
        <dbReference type="Proteomes" id="UP000807542"/>
    </source>
</evidence>
<accession>A0A9D7AHF3</accession>
<proteinExistence type="predicted"/>
<dbReference type="Pfam" id="PF09397">
    <property type="entry name" value="FtsK_gamma"/>
    <property type="match status" value="1"/>
</dbReference>
<dbReference type="AlphaFoldDB" id="A0A9D7AHF3"/>
<name>A0A9D7AHF3_9GAMM</name>
<dbReference type="SMART" id="SM00843">
    <property type="entry name" value="Ftsk_gamma"/>
    <property type="match status" value="1"/>
</dbReference>
<dbReference type="InterPro" id="IPR036388">
    <property type="entry name" value="WH-like_DNA-bd_sf"/>
</dbReference>
<dbReference type="EMBL" id="JADRCQ010000001">
    <property type="protein sequence ID" value="MBK5072695.1"/>
    <property type="molecule type" value="Genomic_DNA"/>
</dbReference>
<dbReference type="InterPro" id="IPR018541">
    <property type="entry name" value="Ftsk_gamma"/>
</dbReference>
<keyword evidence="5" id="KW-1185">Reference proteome</keyword>
<evidence type="ECO:0000313" key="3">
    <source>
        <dbReference type="EMBL" id="MBK5176004.1"/>
    </source>
</evidence>
<dbReference type="EMBL" id="JADRCP010000001">
    <property type="protein sequence ID" value="MBK5176004.1"/>
    <property type="molecule type" value="Genomic_DNA"/>
</dbReference>
<feature type="domain" description="FtsK gamma" evidence="1">
    <location>
        <begin position="21"/>
        <end position="76"/>
    </location>
</feature>
<protein>
    <recommendedName>
        <fullName evidence="1">FtsK gamma domain-containing protein</fullName>
    </recommendedName>
</protein>
<comment type="caution">
    <text evidence="3">The sequence shown here is derived from an EMBL/GenBank/DDBJ whole genome shotgun (WGS) entry which is preliminary data.</text>
</comment>
<organism evidence="3 4">
    <name type="scientific">Limnobaculum xujianqingii</name>
    <dbReference type="NCBI Taxonomy" id="2738837"/>
    <lineage>
        <taxon>Bacteria</taxon>
        <taxon>Pseudomonadati</taxon>
        <taxon>Pseudomonadota</taxon>
        <taxon>Gammaproteobacteria</taxon>
        <taxon>Enterobacterales</taxon>
        <taxon>Budviciaceae</taxon>
        <taxon>Limnobaculum</taxon>
    </lineage>
</organism>
<dbReference type="InterPro" id="IPR036390">
    <property type="entry name" value="WH_DNA-bd_sf"/>
</dbReference>
<reference evidence="3 5" key="1">
    <citation type="submission" date="2020-11" db="EMBL/GenBank/DDBJ databases">
        <title>Insectihabitans protaetiae gen. nov. sp. nov. and Insectihabitans allomyrinae sp. nov., isolated from larvae of Protaetia brevitarsis seulensis and Allomyrina dichotoma, respectively.</title>
        <authorList>
            <person name="Lee S.D."/>
            <person name="Byeon Y.-S."/>
            <person name="Kim S.-M."/>
            <person name="Yang H.L."/>
            <person name="Kim I.S."/>
        </authorList>
    </citation>
    <scope>NUCLEOTIDE SEQUENCE</scope>
    <source>
        <strain evidence="3">CWB-B4</strain>
        <strain evidence="2 5">CWB-B43</strain>
    </source>
</reference>
<dbReference type="Proteomes" id="UP000807542">
    <property type="component" value="Unassembled WGS sequence"/>
</dbReference>
<evidence type="ECO:0000259" key="1">
    <source>
        <dbReference type="SMART" id="SM00843"/>
    </source>
</evidence>
<evidence type="ECO:0000313" key="2">
    <source>
        <dbReference type="EMBL" id="MBK5072695.1"/>
    </source>
</evidence>
<sequence length="177" mass="20368">MEFISGGNFIEKLFIAFGNEEENFDPLISAALQLILTNGTHDKIVSISQIQRHFRIGYNRANTIHNEIETFLTSLYRQYSCKMTLVNLNKGLLKNANATLFYSDELIIIDLNFSNQEQRISFLRSNEYWQRINNKGIIHGDIGTGLFTGEILIEEDSYLFKLENIIKLDSGLIKIIK</sequence>
<evidence type="ECO:0000313" key="5">
    <source>
        <dbReference type="Proteomes" id="UP001296969"/>
    </source>
</evidence>
<dbReference type="Proteomes" id="UP001296969">
    <property type="component" value="Unassembled WGS sequence"/>
</dbReference>
<dbReference type="SUPFAM" id="SSF46785">
    <property type="entry name" value="Winged helix' DNA-binding domain"/>
    <property type="match status" value="1"/>
</dbReference>
<gene>
    <name evidence="3" type="ORF">I2492_06670</name>
    <name evidence="2" type="ORF">I2493_06670</name>
</gene>
<dbReference type="RefSeq" id="WP_228397728.1">
    <property type="nucleotide sequence ID" value="NZ_JADRCP010000001.1"/>
</dbReference>